<dbReference type="GO" id="GO:0005743">
    <property type="term" value="C:mitochondrial inner membrane"/>
    <property type="evidence" value="ECO:0007669"/>
    <property type="project" value="TreeGrafter"/>
</dbReference>
<dbReference type="Pfam" id="PF01435">
    <property type="entry name" value="Peptidase_M48"/>
    <property type="match status" value="1"/>
</dbReference>
<keyword evidence="7" id="KW-0812">Transmembrane</keyword>
<keyword evidence="1 6" id="KW-0645">Protease</keyword>
<gene>
    <name evidence="9" type="ORF">PAC_02816</name>
</gene>
<dbReference type="OrthoDB" id="7464992at2759"/>
<dbReference type="PANTHER" id="PTHR22726:SF1">
    <property type="entry name" value="METALLOENDOPEPTIDASE OMA1, MITOCHONDRIAL"/>
    <property type="match status" value="1"/>
</dbReference>
<evidence type="ECO:0000259" key="8">
    <source>
        <dbReference type="Pfam" id="PF01435"/>
    </source>
</evidence>
<organism evidence="9 10">
    <name type="scientific">Phialocephala subalpina</name>
    <dbReference type="NCBI Taxonomy" id="576137"/>
    <lineage>
        <taxon>Eukaryota</taxon>
        <taxon>Fungi</taxon>
        <taxon>Dikarya</taxon>
        <taxon>Ascomycota</taxon>
        <taxon>Pezizomycotina</taxon>
        <taxon>Leotiomycetes</taxon>
        <taxon>Helotiales</taxon>
        <taxon>Mollisiaceae</taxon>
        <taxon>Phialocephala</taxon>
        <taxon>Phialocephala fortinii species complex</taxon>
    </lineage>
</organism>
<evidence type="ECO:0000313" key="10">
    <source>
        <dbReference type="Proteomes" id="UP000184330"/>
    </source>
</evidence>
<keyword evidence="3 6" id="KW-0378">Hydrolase</keyword>
<evidence type="ECO:0000256" key="3">
    <source>
        <dbReference type="ARBA" id="ARBA00022801"/>
    </source>
</evidence>
<dbReference type="InterPro" id="IPR001915">
    <property type="entry name" value="Peptidase_M48"/>
</dbReference>
<evidence type="ECO:0000256" key="4">
    <source>
        <dbReference type="ARBA" id="ARBA00022833"/>
    </source>
</evidence>
<feature type="domain" description="Peptidase M48" evidence="8">
    <location>
        <begin position="239"/>
        <end position="361"/>
    </location>
</feature>
<comment type="similarity">
    <text evidence="6">Belongs to the peptidase M48 family.</text>
</comment>
<dbReference type="PANTHER" id="PTHR22726">
    <property type="entry name" value="METALLOENDOPEPTIDASE OMA1"/>
    <property type="match status" value="1"/>
</dbReference>
<evidence type="ECO:0000256" key="5">
    <source>
        <dbReference type="ARBA" id="ARBA00023049"/>
    </source>
</evidence>
<keyword evidence="7" id="KW-0472">Membrane</keyword>
<name>A0A1L7WJM1_9HELO</name>
<dbReference type="GO" id="GO:0006515">
    <property type="term" value="P:protein quality control for misfolded or incompletely synthesized proteins"/>
    <property type="evidence" value="ECO:0007669"/>
    <property type="project" value="TreeGrafter"/>
</dbReference>
<evidence type="ECO:0000256" key="2">
    <source>
        <dbReference type="ARBA" id="ARBA00022723"/>
    </source>
</evidence>
<keyword evidence="5 6" id="KW-0482">Metalloprotease</keyword>
<keyword evidence="2" id="KW-0479">Metal-binding</keyword>
<evidence type="ECO:0000256" key="7">
    <source>
        <dbReference type="SAM" id="Phobius"/>
    </source>
</evidence>
<feature type="transmembrane region" description="Helical" evidence="7">
    <location>
        <begin position="114"/>
        <end position="132"/>
    </location>
</feature>
<dbReference type="InterPro" id="IPR051156">
    <property type="entry name" value="Mito/Outer_Membr_Metalloprot"/>
</dbReference>
<protein>
    <recommendedName>
        <fullName evidence="8">Peptidase M48 domain-containing protein</fullName>
    </recommendedName>
</protein>
<keyword evidence="10" id="KW-1185">Reference proteome</keyword>
<keyword evidence="4 6" id="KW-0862">Zinc</keyword>
<dbReference type="STRING" id="576137.A0A1L7WJM1"/>
<accession>A0A1L7WJM1</accession>
<evidence type="ECO:0000313" key="9">
    <source>
        <dbReference type="EMBL" id="CZR52938.1"/>
    </source>
</evidence>
<proteinExistence type="inferred from homology"/>
<comment type="cofactor">
    <cofactor evidence="6">
        <name>Zn(2+)</name>
        <dbReference type="ChEBI" id="CHEBI:29105"/>
    </cofactor>
    <text evidence="6">Binds 1 zinc ion per subunit.</text>
</comment>
<dbReference type="AlphaFoldDB" id="A0A1L7WJM1"/>
<evidence type="ECO:0000256" key="6">
    <source>
        <dbReference type="RuleBase" id="RU003983"/>
    </source>
</evidence>
<dbReference type="Proteomes" id="UP000184330">
    <property type="component" value="Unassembled WGS sequence"/>
</dbReference>
<dbReference type="EMBL" id="FJOG01000003">
    <property type="protein sequence ID" value="CZR52938.1"/>
    <property type="molecule type" value="Genomic_DNA"/>
</dbReference>
<dbReference type="GO" id="GO:0046872">
    <property type="term" value="F:metal ion binding"/>
    <property type="evidence" value="ECO:0007669"/>
    <property type="project" value="UniProtKB-KW"/>
</dbReference>
<dbReference type="GO" id="GO:0004222">
    <property type="term" value="F:metalloendopeptidase activity"/>
    <property type="evidence" value="ECO:0007669"/>
    <property type="project" value="InterPro"/>
</dbReference>
<evidence type="ECO:0000256" key="1">
    <source>
        <dbReference type="ARBA" id="ARBA00022670"/>
    </source>
</evidence>
<keyword evidence="7" id="KW-1133">Transmembrane helix</keyword>
<dbReference type="GO" id="GO:0034982">
    <property type="term" value="P:mitochondrial protein processing"/>
    <property type="evidence" value="ECO:0007669"/>
    <property type="project" value="TreeGrafter"/>
</dbReference>
<sequence>MINSKQHDFQISQKSVMAFTHRLLRTSGGVVELRLLGARSFQASRTAIPRRELHYKLHQFSPRPSTNILNPRNSPQARRILQGTLGPLSVPYSTKSSKSPGTWRTLGSVFRNNIYFRTIVVLVVCGTIYYYISHIETVPGSSDGRRRFMVGTADAVTRQCLVKYALLKKEWKDKLLGLEDERTRRVHRVLERLIAANHLEKGVLSGKWEVMVVDSLGEFCGSTRASRANEKSLESEQLVVSILPGSKVILNTSSITFCTHDSELAQLISHQLAHVLLEHRRESMSHFSIYTPIMWILITLDWKMLVGQLFILGGLDFFVLGKAAQAREFEADRLGMILAAKAGYDPSAAVEVWGKLDRLKDRLLSDYSSFVSSPGF</sequence>
<reference evidence="9 10" key="1">
    <citation type="submission" date="2016-03" db="EMBL/GenBank/DDBJ databases">
        <authorList>
            <person name="Ploux O."/>
        </authorList>
    </citation>
    <scope>NUCLEOTIDE SEQUENCE [LARGE SCALE GENOMIC DNA]</scope>
    <source>
        <strain evidence="9 10">UAMH 11012</strain>
    </source>
</reference>